<dbReference type="Proteomes" id="UP000198749">
    <property type="component" value="Unassembled WGS sequence"/>
</dbReference>
<dbReference type="OrthoDB" id="6975080at2"/>
<evidence type="ECO:0000313" key="3">
    <source>
        <dbReference type="Proteomes" id="UP000198749"/>
    </source>
</evidence>
<feature type="signal peptide" evidence="1">
    <location>
        <begin position="1"/>
        <end position="21"/>
    </location>
</feature>
<organism evidence="2 3">
    <name type="scientific">Amphritea atlantica</name>
    <dbReference type="NCBI Taxonomy" id="355243"/>
    <lineage>
        <taxon>Bacteria</taxon>
        <taxon>Pseudomonadati</taxon>
        <taxon>Pseudomonadota</taxon>
        <taxon>Gammaproteobacteria</taxon>
        <taxon>Oceanospirillales</taxon>
        <taxon>Oceanospirillaceae</taxon>
        <taxon>Amphritea</taxon>
    </lineage>
</organism>
<keyword evidence="3" id="KW-1185">Reference proteome</keyword>
<proteinExistence type="predicted"/>
<dbReference type="AlphaFoldDB" id="A0A1H9EU73"/>
<protein>
    <recommendedName>
        <fullName evidence="4">Peptidase propeptide and YPEB domain-containing protein</fullName>
    </recommendedName>
</protein>
<keyword evidence="1" id="KW-0732">Signal</keyword>
<dbReference type="STRING" id="355243.SAMN03080615_01077"/>
<evidence type="ECO:0000313" key="2">
    <source>
        <dbReference type="EMBL" id="SEQ29254.1"/>
    </source>
</evidence>
<name>A0A1H9EU73_9GAMM</name>
<sequence length="108" mass="11978">MKAMMIKIAFLLLLASPVAHSEWVGVKTLDAEACRVLVQAGEILSMSDLMRLVSTLSEGKIIDTHLLQKEQLYIYEMEIAAPDGMVSMLYVDARNGDVVDPVALQRKE</sequence>
<feature type="chain" id="PRO_5011634634" description="Peptidase propeptide and YPEB domain-containing protein" evidence="1">
    <location>
        <begin position="22"/>
        <end position="108"/>
    </location>
</feature>
<reference evidence="3" key="1">
    <citation type="submission" date="2016-10" db="EMBL/GenBank/DDBJ databases">
        <authorList>
            <person name="Varghese N."/>
            <person name="Submissions S."/>
        </authorList>
    </citation>
    <scope>NUCLEOTIDE SEQUENCE [LARGE SCALE GENOMIC DNA]</scope>
    <source>
        <strain evidence="3">DSM 18887</strain>
    </source>
</reference>
<gene>
    <name evidence="2" type="ORF">SAMN03080615_01077</name>
</gene>
<dbReference type="EMBL" id="FOGB01000002">
    <property type="protein sequence ID" value="SEQ29254.1"/>
    <property type="molecule type" value="Genomic_DNA"/>
</dbReference>
<evidence type="ECO:0000256" key="1">
    <source>
        <dbReference type="SAM" id="SignalP"/>
    </source>
</evidence>
<accession>A0A1H9EU73</accession>
<evidence type="ECO:0008006" key="4">
    <source>
        <dbReference type="Google" id="ProtNLM"/>
    </source>
</evidence>
<dbReference type="RefSeq" id="WP_091354978.1">
    <property type="nucleotide sequence ID" value="NZ_AP025284.1"/>
</dbReference>